<gene>
    <name evidence="2" type="ORF">ZIOFF_030828</name>
</gene>
<sequence>MRVPKDRILIETDAPDGLLRLKTNHLFSIPDVPITELEEQSGGSVRQPASLSKEGLNHPANIHSDHKLAYDIDGVQAASSVM</sequence>
<feature type="region of interest" description="Disordered" evidence="1">
    <location>
        <begin position="38"/>
        <end position="58"/>
    </location>
</feature>
<evidence type="ECO:0000256" key="1">
    <source>
        <dbReference type="SAM" id="MobiDB-lite"/>
    </source>
</evidence>
<proteinExistence type="predicted"/>
<dbReference type="Proteomes" id="UP000734854">
    <property type="component" value="Unassembled WGS sequence"/>
</dbReference>
<dbReference type="EMBL" id="JACMSC010000008">
    <property type="protein sequence ID" value="KAG6512699.1"/>
    <property type="molecule type" value="Genomic_DNA"/>
</dbReference>
<accession>A0A8J5LC15</accession>
<feature type="compositionally biased region" description="Polar residues" evidence="1">
    <location>
        <begin position="41"/>
        <end position="50"/>
    </location>
</feature>
<evidence type="ECO:0000313" key="3">
    <source>
        <dbReference type="Proteomes" id="UP000734854"/>
    </source>
</evidence>
<evidence type="ECO:0000313" key="2">
    <source>
        <dbReference type="EMBL" id="KAG6512699.1"/>
    </source>
</evidence>
<protein>
    <submittedName>
        <fullName evidence="2">Uncharacterized protein</fullName>
    </submittedName>
</protein>
<keyword evidence="3" id="KW-1185">Reference proteome</keyword>
<name>A0A8J5LC15_ZINOF</name>
<comment type="caution">
    <text evidence="2">The sequence shown here is derived from an EMBL/GenBank/DDBJ whole genome shotgun (WGS) entry which is preliminary data.</text>
</comment>
<organism evidence="2 3">
    <name type="scientific">Zingiber officinale</name>
    <name type="common">Ginger</name>
    <name type="synonym">Amomum zingiber</name>
    <dbReference type="NCBI Taxonomy" id="94328"/>
    <lineage>
        <taxon>Eukaryota</taxon>
        <taxon>Viridiplantae</taxon>
        <taxon>Streptophyta</taxon>
        <taxon>Embryophyta</taxon>
        <taxon>Tracheophyta</taxon>
        <taxon>Spermatophyta</taxon>
        <taxon>Magnoliopsida</taxon>
        <taxon>Liliopsida</taxon>
        <taxon>Zingiberales</taxon>
        <taxon>Zingiberaceae</taxon>
        <taxon>Zingiber</taxon>
    </lineage>
</organism>
<reference evidence="2 3" key="1">
    <citation type="submission" date="2020-08" db="EMBL/GenBank/DDBJ databases">
        <title>Plant Genome Project.</title>
        <authorList>
            <person name="Zhang R.-G."/>
        </authorList>
    </citation>
    <scope>NUCLEOTIDE SEQUENCE [LARGE SCALE GENOMIC DNA]</scope>
    <source>
        <tissue evidence="2">Rhizome</tissue>
    </source>
</reference>
<dbReference type="AlphaFoldDB" id="A0A8J5LC15"/>